<dbReference type="Proteomes" id="UP000499080">
    <property type="component" value="Unassembled WGS sequence"/>
</dbReference>
<keyword evidence="3" id="KW-1185">Reference proteome</keyword>
<proteinExistence type="predicted"/>
<accession>A0A4Y2LLB9</accession>
<comment type="caution">
    <text evidence="2">The sequence shown here is derived from an EMBL/GenBank/DDBJ whole genome shotgun (WGS) entry which is preliminary data.</text>
</comment>
<feature type="compositionally biased region" description="Low complexity" evidence="1">
    <location>
        <begin position="85"/>
        <end position="95"/>
    </location>
</feature>
<feature type="compositionally biased region" description="Polar residues" evidence="1">
    <location>
        <begin position="1"/>
        <end position="16"/>
    </location>
</feature>
<protein>
    <submittedName>
        <fullName evidence="2">Uncharacterized protein</fullName>
    </submittedName>
</protein>
<reference evidence="2 3" key="1">
    <citation type="journal article" date="2019" name="Sci. Rep.">
        <title>Orb-weaving spider Araneus ventricosus genome elucidates the spidroin gene catalogue.</title>
        <authorList>
            <person name="Kono N."/>
            <person name="Nakamura H."/>
            <person name="Ohtoshi R."/>
            <person name="Moran D.A.P."/>
            <person name="Shinohara A."/>
            <person name="Yoshida Y."/>
            <person name="Fujiwara M."/>
            <person name="Mori M."/>
            <person name="Tomita M."/>
            <person name="Arakawa K."/>
        </authorList>
    </citation>
    <scope>NUCLEOTIDE SEQUENCE [LARGE SCALE GENOMIC DNA]</scope>
</reference>
<evidence type="ECO:0000313" key="2">
    <source>
        <dbReference type="EMBL" id="GBN15585.1"/>
    </source>
</evidence>
<gene>
    <name evidence="2" type="ORF">AVEN_241083_1</name>
</gene>
<dbReference type="EMBL" id="BGPR01006042">
    <property type="protein sequence ID" value="GBN15585.1"/>
    <property type="molecule type" value="Genomic_DNA"/>
</dbReference>
<evidence type="ECO:0000313" key="3">
    <source>
        <dbReference type="Proteomes" id="UP000499080"/>
    </source>
</evidence>
<dbReference type="AlphaFoldDB" id="A0A4Y2LLB9"/>
<feature type="region of interest" description="Disordered" evidence="1">
    <location>
        <begin position="1"/>
        <end position="45"/>
    </location>
</feature>
<organism evidence="2 3">
    <name type="scientific">Araneus ventricosus</name>
    <name type="common">Orbweaver spider</name>
    <name type="synonym">Epeira ventricosa</name>
    <dbReference type="NCBI Taxonomy" id="182803"/>
    <lineage>
        <taxon>Eukaryota</taxon>
        <taxon>Metazoa</taxon>
        <taxon>Ecdysozoa</taxon>
        <taxon>Arthropoda</taxon>
        <taxon>Chelicerata</taxon>
        <taxon>Arachnida</taxon>
        <taxon>Araneae</taxon>
        <taxon>Araneomorphae</taxon>
        <taxon>Entelegynae</taxon>
        <taxon>Araneoidea</taxon>
        <taxon>Araneidae</taxon>
        <taxon>Araneus</taxon>
    </lineage>
</organism>
<feature type="compositionally biased region" description="Polar residues" evidence="1">
    <location>
        <begin position="112"/>
        <end position="143"/>
    </location>
</feature>
<feature type="compositionally biased region" description="Basic and acidic residues" evidence="1">
    <location>
        <begin position="35"/>
        <end position="45"/>
    </location>
</feature>
<feature type="region of interest" description="Disordered" evidence="1">
    <location>
        <begin position="85"/>
        <end position="143"/>
    </location>
</feature>
<sequence>MEGSMNNNKGGSQKGKYNQRNRRTQNTQPFRSPIRKSENTKHKMCRDATVDGVSGFFTPDGNFYPYKPTPTLDLNKVLNDLLSSSSQLDSTKSSTPDLSSNSIQEHLLPSSPLGTSQLYIQESSSLENPLQASVSPQGGLTTF</sequence>
<name>A0A4Y2LLB9_ARAVE</name>
<evidence type="ECO:0000256" key="1">
    <source>
        <dbReference type="SAM" id="MobiDB-lite"/>
    </source>
</evidence>